<keyword evidence="4" id="KW-1185">Reference proteome</keyword>
<dbReference type="eggNOG" id="COG0520">
    <property type="taxonomic scope" value="Bacteria"/>
</dbReference>
<evidence type="ECO:0000313" key="4">
    <source>
        <dbReference type="Proteomes" id="UP000053902"/>
    </source>
</evidence>
<dbReference type="Gene3D" id="3.90.1150.10">
    <property type="entry name" value="Aspartate Aminotransferase, domain 1"/>
    <property type="match status" value="1"/>
</dbReference>
<keyword evidence="3" id="KW-0032">Aminotransferase</keyword>
<dbReference type="HOGENOM" id="CLU_003433_2_1_6"/>
<dbReference type="InterPro" id="IPR015424">
    <property type="entry name" value="PyrdxlP-dep_Trfase"/>
</dbReference>
<evidence type="ECO:0000256" key="1">
    <source>
        <dbReference type="ARBA" id="ARBA00022898"/>
    </source>
</evidence>
<dbReference type="STRING" id="1499686.BN1079_00132"/>
<dbReference type="Pfam" id="PF00266">
    <property type="entry name" value="Aminotran_5"/>
    <property type="match status" value="1"/>
</dbReference>
<feature type="domain" description="Aminotransferase class V" evidence="2">
    <location>
        <begin position="16"/>
        <end position="344"/>
    </location>
</feature>
<name>A0A078LSN8_9PSED</name>
<proteinExistence type="predicted"/>
<dbReference type="OrthoDB" id="9764293at2"/>
<reference evidence="3 4" key="1">
    <citation type="submission" date="2014-07" db="EMBL/GenBank/DDBJ databases">
        <authorList>
            <person name="Urmite Genomes Urmite Genomes"/>
        </authorList>
    </citation>
    <scope>NUCLEOTIDE SEQUENCE [LARGE SCALE GENOMIC DNA]</scope>
    <source>
        <strain evidence="3 4">20_BN</strain>
    </source>
</reference>
<dbReference type="EMBL" id="CCSF01000001">
    <property type="protein sequence ID" value="CDZ92861.1"/>
    <property type="molecule type" value="Genomic_DNA"/>
</dbReference>
<gene>
    <name evidence="3" type="ORF">BN1079_00132</name>
</gene>
<organism evidence="3 4">
    <name type="scientific">Pseudomonas saudiphocaensis</name>
    <dbReference type="NCBI Taxonomy" id="1499686"/>
    <lineage>
        <taxon>Bacteria</taxon>
        <taxon>Pseudomonadati</taxon>
        <taxon>Pseudomonadota</taxon>
        <taxon>Gammaproteobacteria</taxon>
        <taxon>Pseudomonadales</taxon>
        <taxon>Pseudomonadaceae</taxon>
        <taxon>Pseudomonas</taxon>
    </lineage>
</organism>
<dbReference type="PANTHER" id="PTHR43586:SF15">
    <property type="entry name" value="BLR3095 PROTEIN"/>
    <property type="match status" value="1"/>
</dbReference>
<dbReference type="GO" id="GO:0008483">
    <property type="term" value="F:transaminase activity"/>
    <property type="evidence" value="ECO:0007669"/>
    <property type="project" value="UniProtKB-KW"/>
</dbReference>
<dbReference type="InterPro" id="IPR000192">
    <property type="entry name" value="Aminotrans_V_dom"/>
</dbReference>
<sequence>MRTLNDEFPQIEGLRYLNHAAVAPWPRRASEAVTRFAQENLTLGARDYPQWLKVETSLRGRLARLLNAPTTADIALVKNTSEALSFVAFGLDWRAGDQIVISDEEFPSNRVVWEALQPQGVEVIRVSLKGADPEAALLAACGPRVRLMSISAVQYASGLRLDLPRLGEGCEQRSVLLCIDAIQQLGALPFDVRENRCAFAMGDGHKWLLGPEGLGVFYCRSDLRPQLKLHEYGWHMLEHAGDYDREDWQPARSARRFECGSPNMLAAMALEASLSLLEEVGMEKVAQGLSARIDHLQGELSAMQGVELKSPAEPQRRAGILTFSVDGWDNQALFERLKSEQIVCAQRGGGIRLSPHFYTPTEVIEQTLSIIHGLKSG</sequence>
<dbReference type="PANTHER" id="PTHR43586">
    <property type="entry name" value="CYSTEINE DESULFURASE"/>
    <property type="match status" value="1"/>
</dbReference>
<dbReference type="RefSeq" id="WP_037021583.1">
    <property type="nucleotide sequence ID" value="NZ_CCSF01000001.1"/>
</dbReference>
<dbReference type="InterPro" id="IPR015421">
    <property type="entry name" value="PyrdxlP-dep_Trfase_major"/>
</dbReference>
<accession>A0A078LSN8</accession>
<protein>
    <submittedName>
        <fullName evidence="3">Class V aminotransferase</fullName>
    </submittedName>
</protein>
<dbReference type="Gene3D" id="3.40.640.10">
    <property type="entry name" value="Type I PLP-dependent aspartate aminotransferase-like (Major domain)"/>
    <property type="match status" value="1"/>
</dbReference>
<evidence type="ECO:0000259" key="2">
    <source>
        <dbReference type="Pfam" id="PF00266"/>
    </source>
</evidence>
<dbReference type="SUPFAM" id="SSF53383">
    <property type="entry name" value="PLP-dependent transferases"/>
    <property type="match status" value="1"/>
</dbReference>
<keyword evidence="1" id="KW-0663">Pyridoxal phosphate</keyword>
<dbReference type="Proteomes" id="UP000053902">
    <property type="component" value="Unassembled WGS sequence"/>
</dbReference>
<dbReference type="InterPro" id="IPR015422">
    <property type="entry name" value="PyrdxlP-dep_Trfase_small"/>
</dbReference>
<keyword evidence="3" id="KW-0808">Transferase</keyword>
<evidence type="ECO:0000313" key="3">
    <source>
        <dbReference type="EMBL" id="CDZ92861.1"/>
    </source>
</evidence>
<dbReference type="AlphaFoldDB" id="A0A078LSN8"/>